<dbReference type="EMBL" id="JBJQND010000016">
    <property type="protein sequence ID" value="KAL3847967.1"/>
    <property type="molecule type" value="Genomic_DNA"/>
</dbReference>
<name>A0ABD3UES5_SINWO</name>
<protein>
    <submittedName>
        <fullName evidence="4">Uncharacterized protein</fullName>
    </submittedName>
</protein>
<keyword evidence="3" id="KW-0732">Signal</keyword>
<keyword evidence="5" id="KW-1185">Reference proteome</keyword>
<evidence type="ECO:0000256" key="3">
    <source>
        <dbReference type="SAM" id="SignalP"/>
    </source>
</evidence>
<feature type="signal peptide" evidence="3">
    <location>
        <begin position="1"/>
        <end position="24"/>
    </location>
</feature>
<dbReference type="AlphaFoldDB" id="A0ABD3UES5"/>
<reference evidence="4 5" key="1">
    <citation type="submission" date="2024-11" db="EMBL/GenBank/DDBJ databases">
        <title>Chromosome-level genome assembly of the freshwater bivalve Anodonta woodiana.</title>
        <authorList>
            <person name="Chen X."/>
        </authorList>
    </citation>
    <scope>NUCLEOTIDE SEQUENCE [LARGE SCALE GENOMIC DNA]</scope>
    <source>
        <strain evidence="4">MN2024</strain>
        <tissue evidence="4">Gills</tissue>
    </source>
</reference>
<evidence type="ECO:0000256" key="2">
    <source>
        <dbReference type="SAM" id="MobiDB-lite"/>
    </source>
</evidence>
<organism evidence="4 5">
    <name type="scientific">Sinanodonta woodiana</name>
    <name type="common">Chinese pond mussel</name>
    <name type="synonym">Anodonta woodiana</name>
    <dbReference type="NCBI Taxonomy" id="1069815"/>
    <lineage>
        <taxon>Eukaryota</taxon>
        <taxon>Metazoa</taxon>
        <taxon>Spiralia</taxon>
        <taxon>Lophotrochozoa</taxon>
        <taxon>Mollusca</taxon>
        <taxon>Bivalvia</taxon>
        <taxon>Autobranchia</taxon>
        <taxon>Heteroconchia</taxon>
        <taxon>Palaeoheterodonta</taxon>
        <taxon>Unionida</taxon>
        <taxon>Unionoidea</taxon>
        <taxon>Unionidae</taxon>
        <taxon>Unioninae</taxon>
        <taxon>Sinanodonta</taxon>
    </lineage>
</organism>
<feature type="coiled-coil region" evidence="1">
    <location>
        <begin position="526"/>
        <end position="596"/>
    </location>
</feature>
<feature type="chain" id="PRO_5044839322" evidence="3">
    <location>
        <begin position="25"/>
        <end position="601"/>
    </location>
</feature>
<evidence type="ECO:0000313" key="4">
    <source>
        <dbReference type="EMBL" id="KAL3847967.1"/>
    </source>
</evidence>
<feature type="region of interest" description="Disordered" evidence="2">
    <location>
        <begin position="33"/>
        <end position="64"/>
    </location>
</feature>
<evidence type="ECO:0000256" key="1">
    <source>
        <dbReference type="SAM" id="Coils"/>
    </source>
</evidence>
<gene>
    <name evidence="4" type="ORF">ACJMK2_018855</name>
</gene>
<dbReference type="Proteomes" id="UP001634394">
    <property type="component" value="Unassembled WGS sequence"/>
</dbReference>
<comment type="caution">
    <text evidence="4">The sequence shown here is derived from an EMBL/GenBank/DDBJ whole genome shotgun (WGS) entry which is preliminary data.</text>
</comment>
<evidence type="ECO:0000313" key="5">
    <source>
        <dbReference type="Proteomes" id="UP001634394"/>
    </source>
</evidence>
<keyword evidence="1" id="KW-0175">Coiled coil</keyword>
<dbReference type="InterPro" id="IPR009003">
    <property type="entry name" value="Peptidase_S1_PA"/>
</dbReference>
<sequence length="601" mass="67725">MTTLISPCVLSVKFIFALFTVILTDMGDHSIQTQPITKKRKNTEAQESRKRLRHTTNGNTNGFISKKVKYTSPKKIAKALFPGMQGRVLNVWKGYRKECPNNPAFVFVLPNNGTSLSLEDLPKSYHECECVFRHEYEVSKEASTLTNSSKSRQSLIGREERVELKKTVEENINQLLKGHSNIEMIGVSSVRSKNYGLKNAKVIRETCIVIYVHVKGVIPIGEEEFPRSIGSFPLDVREGKFIPYGRVPRANEYHQHLLTGCQIIRRAANSVGTIGGFLDLPGGGIGVLTCAHVVLTEKELTQYINCKPDQQTDLRKSVPWRTLQICQPDRYNDFGAVKDFVLYPGCSSEVGIDAAVVKITNEARLPVSGEFPWDDRQTTGYGPDNPMEFLSGNCIEIKPELEGCEVVKFGATTGITRGLLAHTSLFVKRSHVPDLAFKNVIYNQMEVQPLQGFDGFAQKGDSGSLVLMAHKGNRKKLVAVGMVVGGTTTNTTVVTPILNILKKFHLPNMCFKTFRHCPRPKETSSLAELKKEQNKQGKEIKQLKQNIQEYRKDHKRQMQQQRKEHQKMNQKVIDLVEDLKRDNAKTNKMIQNINKQLNVKQ</sequence>
<accession>A0ABD3UES5</accession>
<dbReference type="SUPFAM" id="SSF50494">
    <property type="entry name" value="Trypsin-like serine proteases"/>
    <property type="match status" value="1"/>
</dbReference>
<proteinExistence type="predicted"/>